<gene>
    <name evidence="6" type="ORF">E1301_Tti010867</name>
</gene>
<name>A0A5A9N1L5_9TELE</name>
<organism evidence="6 7">
    <name type="scientific">Triplophysa tibetana</name>
    <dbReference type="NCBI Taxonomy" id="1572043"/>
    <lineage>
        <taxon>Eukaryota</taxon>
        <taxon>Metazoa</taxon>
        <taxon>Chordata</taxon>
        <taxon>Craniata</taxon>
        <taxon>Vertebrata</taxon>
        <taxon>Euteleostomi</taxon>
        <taxon>Actinopterygii</taxon>
        <taxon>Neopterygii</taxon>
        <taxon>Teleostei</taxon>
        <taxon>Ostariophysi</taxon>
        <taxon>Cypriniformes</taxon>
        <taxon>Nemacheilidae</taxon>
        <taxon>Triplophysa</taxon>
    </lineage>
</organism>
<keyword evidence="4" id="KW-1133">Transmembrane helix</keyword>
<evidence type="ECO:0000256" key="1">
    <source>
        <dbReference type="ARBA" id="ARBA00022729"/>
    </source>
</evidence>
<protein>
    <recommendedName>
        <fullName evidence="5">Ig-like domain-containing protein</fullName>
    </recommendedName>
</protein>
<dbReference type="InterPro" id="IPR007110">
    <property type="entry name" value="Ig-like_dom"/>
</dbReference>
<dbReference type="GO" id="GO:0004888">
    <property type="term" value="F:transmembrane signaling receptor activity"/>
    <property type="evidence" value="ECO:0007669"/>
    <property type="project" value="TreeGrafter"/>
</dbReference>
<dbReference type="InterPro" id="IPR036179">
    <property type="entry name" value="Ig-like_dom_sf"/>
</dbReference>
<evidence type="ECO:0000313" key="7">
    <source>
        <dbReference type="Proteomes" id="UP000324632"/>
    </source>
</evidence>
<feature type="domain" description="Ig-like" evidence="5">
    <location>
        <begin position="157"/>
        <end position="261"/>
    </location>
</feature>
<reference evidence="6 7" key="1">
    <citation type="journal article" date="2019" name="Mol. Ecol. Resour.">
        <title>Chromosome-level genome assembly of Triplophysa tibetana, a fish adapted to the harsh high-altitude environment of the Tibetan Plateau.</title>
        <authorList>
            <person name="Yang X."/>
            <person name="Liu H."/>
            <person name="Ma Z."/>
            <person name="Zou Y."/>
            <person name="Zou M."/>
            <person name="Mao Y."/>
            <person name="Li X."/>
            <person name="Wang H."/>
            <person name="Chen T."/>
            <person name="Wang W."/>
            <person name="Yang R."/>
        </authorList>
    </citation>
    <scope>NUCLEOTIDE SEQUENCE [LARGE SCALE GENOMIC DNA]</scope>
    <source>
        <strain evidence="6">TTIB1903HZAU</strain>
        <tissue evidence="6">Muscle</tissue>
    </source>
</reference>
<dbReference type="Proteomes" id="UP000324632">
    <property type="component" value="Chromosome 24"/>
</dbReference>
<feature type="domain" description="Ig-like" evidence="5">
    <location>
        <begin position="80"/>
        <end position="152"/>
    </location>
</feature>
<evidence type="ECO:0000256" key="2">
    <source>
        <dbReference type="ARBA" id="ARBA00023157"/>
    </source>
</evidence>
<dbReference type="Gene3D" id="2.60.40.10">
    <property type="entry name" value="Immunoglobulins"/>
    <property type="match status" value="3"/>
</dbReference>
<keyword evidence="4" id="KW-0472">Membrane</keyword>
<dbReference type="PROSITE" id="PS50835">
    <property type="entry name" value="IG_LIKE"/>
    <property type="match status" value="2"/>
</dbReference>
<dbReference type="InterPro" id="IPR013783">
    <property type="entry name" value="Ig-like_fold"/>
</dbReference>
<feature type="transmembrane region" description="Helical" evidence="4">
    <location>
        <begin position="270"/>
        <end position="294"/>
    </location>
</feature>
<accession>A0A5A9N1L5</accession>
<evidence type="ECO:0000256" key="4">
    <source>
        <dbReference type="SAM" id="Phobius"/>
    </source>
</evidence>
<dbReference type="EMBL" id="SOYY01000024">
    <property type="protein sequence ID" value="KAA0703025.1"/>
    <property type="molecule type" value="Genomic_DNA"/>
</dbReference>
<dbReference type="SUPFAM" id="SSF48726">
    <property type="entry name" value="Immunoglobulin"/>
    <property type="match status" value="3"/>
</dbReference>
<dbReference type="GO" id="GO:0009897">
    <property type="term" value="C:external side of plasma membrane"/>
    <property type="evidence" value="ECO:0007669"/>
    <property type="project" value="TreeGrafter"/>
</dbReference>
<evidence type="ECO:0000256" key="3">
    <source>
        <dbReference type="SAM" id="MobiDB-lite"/>
    </source>
</evidence>
<feature type="region of interest" description="Disordered" evidence="3">
    <location>
        <begin position="308"/>
        <end position="340"/>
    </location>
</feature>
<keyword evidence="2" id="KW-1015">Disulfide bond</keyword>
<dbReference type="PANTHER" id="PTHR11481">
    <property type="entry name" value="IMMUNOGLOBULIN FC RECEPTOR"/>
    <property type="match status" value="1"/>
</dbReference>
<dbReference type="InterPro" id="IPR003599">
    <property type="entry name" value="Ig_sub"/>
</dbReference>
<dbReference type="SMART" id="SM00409">
    <property type="entry name" value="IG"/>
    <property type="match status" value="3"/>
</dbReference>
<dbReference type="GO" id="GO:0006955">
    <property type="term" value="P:immune response"/>
    <property type="evidence" value="ECO:0007669"/>
    <property type="project" value="TreeGrafter"/>
</dbReference>
<sequence length="382" mass="42781">MCSVITPTETLLSPTITFLVDGRVIISNTNSSDTGVFSHRIHKVTSKHSGRYRCAVRQHTGELKESRHVLITVTARKPKPTLSVDLQDGLAFSQNPVSMICSLPKHQGWMFHWYKDVEEVPVYIRWGNGGGQARYWLWRAEPAHNGHYRCRAGRGEPKFYTEYSQPININITDLFTSVALTVTPDVVNEGQTFQLACHAELSSRLGRKIEDVQPTFTFLWNGSPVLTDSKYQVYSISHGGRYSCVAVLGNSRRASQEMDIKIKGNQTTLILTHVVAALVLFVAPAVVFICRFIIKRWHSKRATVRESESSPNSLEVVQDMGGGPAPAANTGAQAEKEKGRVRMERRSAFQEQDICWIYEAHSSTVDPRLKTHALNGSSQQCH</sequence>
<evidence type="ECO:0000313" key="6">
    <source>
        <dbReference type="EMBL" id="KAA0703025.1"/>
    </source>
</evidence>
<dbReference type="PANTHER" id="PTHR11481:SF112">
    <property type="entry name" value="FC RECEPTOR-LIKE PROTEIN 4-RELATED"/>
    <property type="match status" value="1"/>
</dbReference>
<dbReference type="CDD" id="cd00096">
    <property type="entry name" value="Ig"/>
    <property type="match status" value="2"/>
</dbReference>
<evidence type="ECO:0000259" key="5">
    <source>
        <dbReference type="PROSITE" id="PS50835"/>
    </source>
</evidence>
<comment type="caution">
    <text evidence="6">The sequence shown here is derived from an EMBL/GenBank/DDBJ whole genome shotgun (WGS) entry which is preliminary data.</text>
</comment>
<dbReference type="InterPro" id="IPR050488">
    <property type="entry name" value="Ig_Fc_receptor"/>
</dbReference>
<dbReference type="AlphaFoldDB" id="A0A5A9N1L5"/>
<dbReference type="GO" id="GO:0007166">
    <property type="term" value="P:cell surface receptor signaling pathway"/>
    <property type="evidence" value="ECO:0007669"/>
    <property type="project" value="TreeGrafter"/>
</dbReference>
<keyword evidence="4" id="KW-0812">Transmembrane</keyword>
<keyword evidence="7" id="KW-1185">Reference proteome</keyword>
<proteinExistence type="predicted"/>
<keyword evidence="1" id="KW-0732">Signal</keyword>